<gene>
    <name evidence="2" type="ORF">GCM10010968_08210</name>
</gene>
<organism evidence="2 3">
    <name type="scientific">Agrococcus terreus</name>
    <dbReference type="NCBI Taxonomy" id="574649"/>
    <lineage>
        <taxon>Bacteria</taxon>
        <taxon>Bacillati</taxon>
        <taxon>Actinomycetota</taxon>
        <taxon>Actinomycetes</taxon>
        <taxon>Micrococcales</taxon>
        <taxon>Microbacteriaceae</taxon>
        <taxon>Agrococcus</taxon>
    </lineage>
</organism>
<dbReference type="InterPro" id="IPR021888">
    <property type="entry name" value="DUF3499"/>
</dbReference>
<sequence>MTVDYDARMLVVGPLQAASRQGAIEGSYDLCDPHAERATGPEGWTVVRHEPDRALP</sequence>
<evidence type="ECO:0000313" key="2">
    <source>
        <dbReference type="EMBL" id="GGN80393.1"/>
    </source>
</evidence>
<feature type="compositionally biased region" description="Basic and acidic residues" evidence="1">
    <location>
        <begin position="47"/>
        <end position="56"/>
    </location>
</feature>
<evidence type="ECO:0008006" key="4">
    <source>
        <dbReference type="Google" id="ProtNLM"/>
    </source>
</evidence>
<comment type="caution">
    <text evidence="2">The sequence shown here is derived from an EMBL/GenBank/DDBJ whole genome shotgun (WGS) entry which is preliminary data.</text>
</comment>
<evidence type="ECO:0000313" key="3">
    <source>
        <dbReference type="Proteomes" id="UP000626982"/>
    </source>
</evidence>
<dbReference type="EMBL" id="BMLM01000001">
    <property type="protein sequence ID" value="GGN80393.1"/>
    <property type="molecule type" value="Genomic_DNA"/>
</dbReference>
<dbReference type="Proteomes" id="UP000626982">
    <property type="component" value="Unassembled WGS sequence"/>
</dbReference>
<dbReference type="Pfam" id="PF12005">
    <property type="entry name" value="DUF3499"/>
    <property type="match status" value="1"/>
</dbReference>
<accession>A0ABQ2KDN3</accession>
<name>A0ABQ2KDN3_9MICO</name>
<proteinExistence type="predicted"/>
<feature type="region of interest" description="Disordered" evidence="1">
    <location>
        <begin position="36"/>
        <end position="56"/>
    </location>
</feature>
<evidence type="ECO:0000256" key="1">
    <source>
        <dbReference type="SAM" id="MobiDB-lite"/>
    </source>
</evidence>
<protein>
    <recommendedName>
        <fullName evidence="4">DUF3499 domain-containing protein</fullName>
    </recommendedName>
</protein>
<reference evidence="3" key="1">
    <citation type="journal article" date="2019" name="Int. J. Syst. Evol. Microbiol.">
        <title>The Global Catalogue of Microorganisms (GCM) 10K type strain sequencing project: providing services to taxonomists for standard genome sequencing and annotation.</title>
        <authorList>
            <consortium name="The Broad Institute Genomics Platform"/>
            <consortium name="The Broad Institute Genome Sequencing Center for Infectious Disease"/>
            <person name="Wu L."/>
            <person name="Ma J."/>
        </authorList>
    </citation>
    <scope>NUCLEOTIDE SEQUENCE [LARGE SCALE GENOMIC DNA]</scope>
    <source>
        <strain evidence="3">CGMCC 1.6960</strain>
    </source>
</reference>
<keyword evidence="3" id="KW-1185">Reference proteome</keyword>